<proteinExistence type="predicted"/>
<evidence type="ECO:0000313" key="1">
    <source>
        <dbReference type="EMBL" id="CDW38537.1"/>
    </source>
</evidence>
<name>A0A0K2UKU0_LEPSM</name>
<sequence length="91" mass="10439">NEDKFGRRIIAQTLSANVIENSKKGVRLPLLSTIERLLWYAYSKSILQTIFCSQDQTERRNAGGNIILIRSLGEENLQLEIHLQEIETILL</sequence>
<accession>A0A0K2UKU0</accession>
<protein>
    <submittedName>
        <fullName evidence="1">Uncharacterized protein</fullName>
    </submittedName>
</protein>
<reference evidence="1" key="1">
    <citation type="submission" date="2014-05" db="EMBL/GenBank/DDBJ databases">
        <authorList>
            <person name="Chronopoulou M."/>
        </authorList>
    </citation>
    <scope>NUCLEOTIDE SEQUENCE</scope>
    <source>
        <tissue evidence="1">Whole organism</tissue>
    </source>
</reference>
<dbReference type="EMBL" id="HACA01021176">
    <property type="protein sequence ID" value="CDW38537.1"/>
    <property type="molecule type" value="Transcribed_RNA"/>
</dbReference>
<feature type="non-terminal residue" evidence="1">
    <location>
        <position position="1"/>
    </location>
</feature>
<organism evidence="1">
    <name type="scientific">Lepeophtheirus salmonis</name>
    <name type="common">Salmon louse</name>
    <name type="synonym">Caligus salmonis</name>
    <dbReference type="NCBI Taxonomy" id="72036"/>
    <lineage>
        <taxon>Eukaryota</taxon>
        <taxon>Metazoa</taxon>
        <taxon>Ecdysozoa</taxon>
        <taxon>Arthropoda</taxon>
        <taxon>Crustacea</taxon>
        <taxon>Multicrustacea</taxon>
        <taxon>Hexanauplia</taxon>
        <taxon>Copepoda</taxon>
        <taxon>Siphonostomatoida</taxon>
        <taxon>Caligidae</taxon>
        <taxon>Lepeophtheirus</taxon>
    </lineage>
</organism>
<dbReference type="AlphaFoldDB" id="A0A0K2UKU0"/>